<name>A0A1G7HTX6_9RHOB</name>
<gene>
    <name evidence="1" type="ORF">SAMN04488117_10278</name>
</gene>
<evidence type="ECO:0000313" key="2">
    <source>
        <dbReference type="Proteomes" id="UP000182284"/>
    </source>
</evidence>
<protein>
    <submittedName>
        <fullName evidence="1">Uncharacterized protein</fullName>
    </submittedName>
</protein>
<dbReference type="EMBL" id="FNBL01000002">
    <property type="protein sequence ID" value="SDF03977.1"/>
    <property type="molecule type" value="Genomic_DNA"/>
</dbReference>
<accession>A0A1G7HTX6</accession>
<proteinExistence type="predicted"/>
<sequence>MTQVIEKYGGEYRNRTGVHGFAIRLRQLILLNFPVNTPVLFTTGNQGLMRKL</sequence>
<dbReference type="Proteomes" id="UP000182284">
    <property type="component" value="Unassembled WGS sequence"/>
</dbReference>
<evidence type="ECO:0000313" key="1">
    <source>
        <dbReference type="EMBL" id="SDF03977.1"/>
    </source>
</evidence>
<dbReference type="AlphaFoldDB" id="A0A1G7HTX6"/>
<reference evidence="1 2" key="1">
    <citation type="submission" date="2016-10" db="EMBL/GenBank/DDBJ databases">
        <authorList>
            <person name="de Groot N.N."/>
        </authorList>
    </citation>
    <scope>NUCLEOTIDE SEQUENCE [LARGE SCALE GENOMIC DNA]</scope>
    <source>
        <strain evidence="1 2">DSM 27375</strain>
    </source>
</reference>
<organism evidence="1 2">
    <name type="scientific">Celeribacter baekdonensis</name>
    <dbReference type="NCBI Taxonomy" id="875171"/>
    <lineage>
        <taxon>Bacteria</taxon>
        <taxon>Pseudomonadati</taxon>
        <taxon>Pseudomonadota</taxon>
        <taxon>Alphaproteobacteria</taxon>
        <taxon>Rhodobacterales</taxon>
        <taxon>Roseobacteraceae</taxon>
        <taxon>Celeribacter</taxon>
    </lineage>
</organism>